<name>A0A1V4BRX3_MICAE</name>
<keyword evidence="1 2" id="KW-0238">DNA-binding</keyword>
<feature type="DNA-binding region" description="H-T-H motif" evidence="2">
    <location>
        <begin position="31"/>
        <end position="50"/>
    </location>
</feature>
<dbReference type="Proteomes" id="UP000189835">
    <property type="component" value="Unassembled WGS sequence"/>
</dbReference>
<dbReference type="EMBL" id="MVGR01000004">
    <property type="protein sequence ID" value="OPF16945.1"/>
    <property type="molecule type" value="Genomic_DNA"/>
</dbReference>
<evidence type="ECO:0000256" key="1">
    <source>
        <dbReference type="ARBA" id="ARBA00023125"/>
    </source>
</evidence>
<dbReference type="PROSITE" id="PS01081">
    <property type="entry name" value="HTH_TETR_1"/>
    <property type="match status" value="1"/>
</dbReference>
<dbReference type="GO" id="GO:0003677">
    <property type="term" value="F:DNA binding"/>
    <property type="evidence" value="ECO:0007669"/>
    <property type="project" value="UniProtKB-UniRule"/>
</dbReference>
<reference evidence="4 5" key="1">
    <citation type="submission" date="2017-02" db="EMBL/GenBank/DDBJ databases">
        <title>Genome sequence of Microcystis aeruginosa KW.</title>
        <authorList>
            <person name="Oh H.-M."/>
            <person name="Ahn C.-Y."/>
            <person name="Jeong H."/>
            <person name="Srivastava A."/>
            <person name="Lee H.-G."/>
            <person name="Kang S.-R."/>
        </authorList>
    </citation>
    <scope>NUCLEOTIDE SEQUENCE [LARGE SCALE GENOMIC DNA]</scope>
    <source>
        <strain evidence="4 5">KW</strain>
    </source>
</reference>
<dbReference type="PRINTS" id="PR00455">
    <property type="entry name" value="HTHTETR"/>
</dbReference>
<evidence type="ECO:0000259" key="3">
    <source>
        <dbReference type="PROSITE" id="PS50977"/>
    </source>
</evidence>
<dbReference type="SUPFAM" id="SSF46689">
    <property type="entry name" value="Homeodomain-like"/>
    <property type="match status" value="1"/>
</dbReference>
<sequence length="198" mass="23254">MPKVVDHQQYRKKLLSKSFNLFAQKGYATITMRQIAQELGVSTGTLYHYFPSKESLFLQLVLEQTQEDTLNFQSATKDTGALSERIATLMEFVDHNKDYFCQQILIWIDFYRTKEPQEFFENEILKQANKKVREVIRDYLHLEDQTVVNLVVNLLHGLLLVRLFEGETISFSEQGILLKNMITSYLEQKQNGRNSYEK</sequence>
<protein>
    <submittedName>
        <fullName evidence="4">TetR family transcriptional regulator</fullName>
    </submittedName>
</protein>
<evidence type="ECO:0000256" key="2">
    <source>
        <dbReference type="PROSITE-ProRule" id="PRU00335"/>
    </source>
</evidence>
<organism evidence="4 5">
    <name type="scientific">Microcystis aeruginosa KW</name>
    <dbReference type="NCBI Taxonomy" id="1960155"/>
    <lineage>
        <taxon>Bacteria</taxon>
        <taxon>Bacillati</taxon>
        <taxon>Cyanobacteriota</taxon>
        <taxon>Cyanophyceae</taxon>
        <taxon>Oscillatoriophycideae</taxon>
        <taxon>Chroococcales</taxon>
        <taxon>Microcystaceae</taxon>
        <taxon>Microcystis</taxon>
    </lineage>
</organism>
<evidence type="ECO:0000313" key="5">
    <source>
        <dbReference type="Proteomes" id="UP000189835"/>
    </source>
</evidence>
<dbReference type="RefSeq" id="WP_079207772.1">
    <property type="nucleotide sequence ID" value="NZ_MVGR01000004.1"/>
</dbReference>
<dbReference type="InterPro" id="IPR023772">
    <property type="entry name" value="DNA-bd_HTH_TetR-type_CS"/>
</dbReference>
<dbReference type="PANTHER" id="PTHR43479:SF11">
    <property type="entry name" value="ACREF_ENVCD OPERON REPRESSOR-RELATED"/>
    <property type="match status" value="1"/>
</dbReference>
<gene>
    <name evidence="4" type="ORF">B1L04_12600</name>
</gene>
<dbReference type="InterPro" id="IPR009057">
    <property type="entry name" value="Homeodomain-like_sf"/>
</dbReference>
<dbReference type="Pfam" id="PF00440">
    <property type="entry name" value="TetR_N"/>
    <property type="match status" value="1"/>
</dbReference>
<accession>A0A1V4BRX3</accession>
<dbReference type="AlphaFoldDB" id="A0A1V4BRX3"/>
<dbReference type="InterPro" id="IPR001647">
    <property type="entry name" value="HTH_TetR"/>
</dbReference>
<comment type="caution">
    <text evidence="4">The sequence shown here is derived from an EMBL/GenBank/DDBJ whole genome shotgun (WGS) entry which is preliminary data.</text>
</comment>
<feature type="domain" description="HTH tetR-type" evidence="3">
    <location>
        <begin position="8"/>
        <end position="68"/>
    </location>
</feature>
<dbReference type="Gene3D" id="1.10.357.10">
    <property type="entry name" value="Tetracycline Repressor, domain 2"/>
    <property type="match status" value="1"/>
</dbReference>
<proteinExistence type="predicted"/>
<evidence type="ECO:0000313" key="4">
    <source>
        <dbReference type="EMBL" id="OPF16945.1"/>
    </source>
</evidence>
<dbReference type="PROSITE" id="PS50977">
    <property type="entry name" value="HTH_TETR_2"/>
    <property type="match status" value="1"/>
</dbReference>
<dbReference type="PANTHER" id="PTHR43479">
    <property type="entry name" value="ACREF/ENVCD OPERON REPRESSOR-RELATED"/>
    <property type="match status" value="1"/>
</dbReference>
<dbReference type="InterPro" id="IPR050624">
    <property type="entry name" value="HTH-type_Tx_Regulator"/>
</dbReference>